<evidence type="ECO:0000313" key="2">
    <source>
        <dbReference type="Proteomes" id="UP001281614"/>
    </source>
</evidence>
<gene>
    <name evidence="1" type="ORF">CKAH01_00333</name>
</gene>
<comment type="caution">
    <text evidence="1">The sequence shown here is derived from an EMBL/GenBank/DDBJ whole genome shotgun (WGS) entry which is preliminary data.</text>
</comment>
<sequence length="193" mass="22314">MPDTYSVSTAPSGFTALVSPRIRSRLDPRLTPSSPRRLGCEFISWTDCQRTFGLEQDEVNQWIRHIEDDHLGRNYPSICLCWFCDDVEYRSEQSMDPRMNFETRMRHIADHILEGYHFENRRPDFHFLDHVYNMGSISPEAFALAKGQSEGPVAPAGVYPSGFRPAARQTRPEAVVYIANSSRRRQRDTRHPP</sequence>
<keyword evidence="2" id="KW-1185">Reference proteome</keyword>
<dbReference type="AlphaFoldDB" id="A0AAE0DGZ0"/>
<reference evidence="1" key="1">
    <citation type="submission" date="2023-02" db="EMBL/GenBank/DDBJ databases">
        <title>Colletotrichum kahawae CIFC_Que2 genome sequencing and assembly.</title>
        <authorList>
            <person name="Baroncelli R."/>
        </authorList>
    </citation>
    <scope>NUCLEOTIDE SEQUENCE</scope>
    <source>
        <strain evidence="1">CIFC_Que2</strain>
    </source>
</reference>
<dbReference type="EMBL" id="VYYT01000001">
    <property type="protein sequence ID" value="KAK2780389.1"/>
    <property type="molecule type" value="Genomic_DNA"/>
</dbReference>
<organism evidence="1 2">
    <name type="scientific">Colletotrichum kahawae</name>
    <name type="common">Coffee berry disease fungus</name>
    <dbReference type="NCBI Taxonomy" id="34407"/>
    <lineage>
        <taxon>Eukaryota</taxon>
        <taxon>Fungi</taxon>
        <taxon>Dikarya</taxon>
        <taxon>Ascomycota</taxon>
        <taxon>Pezizomycotina</taxon>
        <taxon>Sordariomycetes</taxon>
        <taxon>Hypocreomycetidae</taxon>
        <taxon>Glomerellales</taxon>
        <taxon>Glomerellaceae</taxon>
        <taxon>Colletotrichum</taxon>
        <taxon>Colletotrichum gloeosporioides species complex</taxon>
    </lineage>
</organism>
<evidence type="ECO:0000313" key="1">
    <source>
        <dbReference type="EMBL" id="KAK2780389.1"/>
    </source>
</evidence>
<proteinExistence type="predicted"/>
<name>A0AAE0DGZ0_COLKA</name>
<accession>A0AAE0DGZ0</accession>
<protein>
    <submittedName>
        <fullName evidence="1">Uncharacterized protein</fullName>
    </submittedName>
</protein>
<dbReference type="Proteomes" id="UP001281614">
    <property type="component" value="Unassembled WGS sequence"/>
</dbReference>